<sequence length="47" mass="5660">MASTRLLLSPFHFNFCGKLLLYLNKYIHIKSYHTNSLFNNNRLFIVR</sequence>
<dbReference type="WBParaSite" id="Hba_08463">
    <property type="protein sequence ID" value="Hba_08463"/>
    <property type="gene ID" value="Hba_08463"/>
</dbReference>
<proteinExistence type="predicted"/>
<name>A0A1I7WTG0_HETBA</name>
<protein>
    <submittedName>
        <fullName evidence="2">Uncharacterized protein</fullName>
    </submittedName>
</protein>
<reference evidence="2" key="1">
    <citation type="submission" date="2016-11" db="UniProtKB">
        <authorList>
            <consortium name="WormBaseParasite"/>
        </authorList>
    </citation>
    <scope>IDENTIFICATION</scope>
</reference>
<evidence type="ECO:0000313" key="1">
    <source>
        <dbReference type="Proteomes" id="UP000095283"/>
    </source>
</evidence>
<accession>A0A1I7WTG0</accession>
<dbReference type="AlphaFoldDB" id="A0A1I7WTG0"/>
<evidence type="ECO:0000313" key="2">
    <source>
        <dbReference type="WBParaSite" id="Hba_08463"/>
    </source>
</evidence>
<dbReference type="Proteomes" id="UP000095283">
    <property type="component" value="Unplaced"/>
</dbReference>
<organism evidence="1 2">
    <name type="scientific">Heterorhabditis bacteriophora</name>
    <name type="common">Entomopathogenic nematode worm</name>
    <dbReference type="NCBI Taxonomy" id="37862"/>
    <lineage>
        <taxon>Eukaryota</taxon>
        <taxon>Metazoa</taxon>
        <taxon>Ecdysozoa</taxon>
        <taxon>Nematoda</taxon>
        <taxon>Chromadorea</taxon>
        <taxon>Rhabditida</taxon>
        <taxon>Rhabditina</taxon>
        <taxon>Rhabditomorpha</taxon>
        <taxon>Strongyloidea</taxon>
        <taxon>Heterorhabditidae</taxon>
        <taxon>Heterorhabditis</taxon>
    </lineage>
</organism>
<keyword evidence="1" id="KW-1185">Reference proteome</keyword>